<dbReference type="EMBL" id="JQZW01000012">
    <property type="protein sequence ID" value="KGN97570.1"/>
    <property type="molecule type" value="Genomic_DNA"/>
</dbReference>
<feature type="domain" description="NAD(P)-binding" evidence="10">
    <location>
        <begin position="6"/>
        <end position="329"/>
    </location>
</feature>
<evidence type="ECO:0000256" key="7">
    <source>
        <dbReference type="ARBA" id="ARBA00023027"/>
    </source>
</evidence>
<dbReference type="RefSeq" id="WP_036884596.1">
    <property type="nucleotide sequence ID" value="NZ_JQZW01000012.1"/>
</dbReference>
<dbReference type="CDD" id="cd05247">
    <property type="entry name" value="UDP_G4E_1_SDR_e"/>
    <property type="match status" value="1"/>
</dbReference>
<protein>
    <recommendedName>
        <fullName evidence="6 9">UDP-glucose 4-epimerase</fullName>
        <ecNumber evidence="5 9">5.1.3.2</ecNumber>
    </recommendedName>
</protein>
<dbReference type="SUPFAM" id="SSF51735">
    <property type="entry name" value="NAD(P)-binding Rossmann-fold domains"/>
    <property type="match status" value="1"/>
</dbReference>
<dbReference type="Proteomes" id="UP000030134">
    <property type="component" value="Unassembled WGS sequence"/>
</dbReference>
<proteinExistence type="inferred from homology"/>
<keyword evidence="7 9" id="KW-0520">NAD</keyword>
<keyword evidence="12" id="KW-1185">Reference proteome</keyword>
<evidence type="ECO:0000256" key="1">
    <source>
        <dbReference type="ARBA" id="ARBA00000083"/>
    </source>
</evidence>
<dbReference type="Gene3D" id="3.90.25.10">
    <property type="entry name" value="UDP-galactose 4-epimerase, domain 1"/>
    <property type="match status" value="1"/>
</dbReference>
<dbReference type="PANTHER" id="PTHR43725">
    <property type="entry name" value="UDP-GLUCOSE 4-EPIMERASE"/>
    <property type="match status" value="1"/>
</dbReference>
<dbReference type="Gene3D" id="3.40.50.720">
    <property type="entry name" value="NAD(P)-binding Rossmann-like Domain"/>
    <property type="match status" value="1"/>
</dbReference>
<dbReference type="STRING" id="266762.HQ36_06705"/>
<dbReference type="InterPro" id="IPR016040">
    <property type="entry name" value="NAD(P)-bd_dom"/>
</dbReference>
<dbReference type="Pfam" id="PF16363">
    <property type="entry name" value="GDP_Man_Dehyd"/>
    <property type="match status" value="1"/>
</dbReference>
<dbReference type="UniPathway" id="UPA00214"/>
<comment type="pathway">
    <text evidence="3 9">Carbohydrate metabolism; galactose metabolism.</text>
</comment>
<evidence type="ECO:0000256" key="4">
    <source>
        <dbReference type="ARBA" id="ARBA00007637"/>
    </source>
</evidence>
<dbReference type="EC" id="5.1.3.2" evidence="5 9"/>
<evidence type="ECO:0000256" key="8">
    <source>
        <dbReference type="ARBA" id="ARBA00023235"/>
    </source>
</evidence>
<evidence type="ECO:0000313" key="12">
    <source>
        <dbReference type="Proteomes" id="UP000030134"/>
    </source>
</evidence>
<dbReference type="NCBIfam" id="TIGR01179">
    <property type="entry name" value="galE"/>
    <property type="match status" value="1"/>
</dbReference>
<dbReference type="InterPro" id="IPR036291">
    <property type="entry name" value="NAD(P)-bd_dom_sf"/>
</dbReference>
<sequence>MNKKVLVTGGTGYIGSHTIVALYEAGYEVVVVDNLSNSKEEVLDAIKQICGKRPRFCAIDCNDKKAMETVFTENSINAVIHFAASKAVGESVQKPLLYYRNNIMSLITLMECMERFGTKALVFSSSCTVYGQPEHLPVDESAPILPATSPYGNTKQINEEIIRDTINAGASYRATLLRYFNPIGAHPSALIGEAPNGVPQNLVPFLTQTAAGIRKELQVFGTDYNTPDGSCIRDYINVVDLAQAHIAALNRMLLSESSIPQLDIFNIGTGKGLSVLELINAFEKATGVKVPHRYADRREGDIEAVWADAHKANEELNWQATISTEETLRSAWAWQCHCDQKAKDSQ</sequence>
<comment type="cofactor">
    <cofactor evidence="2 9">
        <name>NAD(+)</name>
        <dbReference type="ChEBI" id="CHEBI:57540"/>
    </cofactor>
</comment>
<comment type="similarity">
    <text evidence="4 9">Belongs to the NAD(P)-dependent epimerase/dehydratase family.</text>
</comment>
<evidence type="ECO:0000259" key="10">
    <source>
        <dbReference type="Pfam" id="PF16363"/>
    </source>
</evidence>
<dbReference type="GO" id="GO:0005829">
    <property type="term" value="C:cytosol"/>
    <property type="evidence" value="ECO:0007669"/>
    <property type="project" value="TreeGrafter"/>
</dbReference>
<dbReference type="OrthoDB" id="9811743at2"/>
<dbReference type="AlphaFoldDB" id="A0A0A2G5B9"/>
<organism evidence="11 12">
    <name type="scientific">Porphyromonas gingivicanis</name>
    <dbReference type="NCBI Taxonomy" id="266762"/>
    <lineage>
        <taxon>Bacteria</taxon>
        <taxon>Pseudomonadati</taxon>
        <taxon>Bacteroidota</taxon>
        <taxon>Bacteroidia</taxon>
        <taxon>Bacteroidales</taxon>
        <taxon>Porphyromonadaceae</taxon>
        <taxon>Porphyromonas</taxon>
    </lineage>
</organism>
<comment type="catalytic activity">
    <reaction evidence="1 9">
        <text>UDP-alpha-D-glucose = UDP-alpha-D-galactose</text>
        <dbReference type="Rhea" id="RHEA:22168"/>
        <dbReference type="ChEBI" id="CHEBI:58885"/>
        <dbReference type="ChEBI" id="CHEBI:66914"/>
        <dbReference type="EC" id="5.1.3.2"/>
    </reaction>
</comment>
<keyword evidence="9" id="KW-0119">Carbohydrate metabolism</keyword>
<dbReference type="InterPro" id="IPR005886">
    <property type="entry name" value="UDP_G4E"/>
</dbReference>
<evidence type="ECO:0000313" key="11">
    <source>
        <dbReference type="EMBL" id="KGN97570.1"/>
    </source>
</evidence>
<dbReference type="PANTHER" id="PTHR43725:SF47">
    <property type="entry name" value="UDP-GLUCOSE 4-EPIMERASE"/>
    <property type="match status" value="1"/>
</dbReference>
<reference evidence="11 12" key="1">
    <citation type="submission" date="2014-08" db="EMBL/GenBank/DDBJ databases">
        <title>Porphyromonas gingivicanis strain:COT-022_OH1391 Genome sequencing.</title>
        <authorList>
            <person name="Wallis C."/>
            <person name="Deusch O."/>
            <person name="O'Flynn C."/>
            <person name="Davis I."/>
            <person name="Jospin G."/>
            <person name="Darling A.E."/>
            <person name="Coil D.A."/>
            <person name="Alexiev A."/>
            <person name="Horsfall A."/>
            <person name="Kirkwood N."/>
            <person name="Harris S."/>
            <person name="Eisen J.A."/>
        </authorList>
    </citation>
    <scope>NUCLEOTIDE SEQUENCE [LARGE SCALE GENOMIC DNA]</scope>
    <source>
        <strain evidence="12">COT-022 OH1391</strain>
    </source>
</reference>
<name>A0A0A2G5B9_9PORP</name>
<keyword evidence="8 9" id="KW-0413">Isomerase</keyword>
<evidence type="ECO:0000256" key="5">
    <source>
        <dbReference type="ARBA" id="ARBA00013189"/>
    </source>
</evidence>
<dbReference type="GO" id="GO:0003978">
    <property type="term" value="F:UDP-glucose 4-epimerase activity"/>
    <property type="evidence" value="ECO:0007669"/>
    <property type="project" value="UniProtKB-UniRule"/>
</dbReference>
<dbReference type="eggNOG" id="COG1087">
    <property type="taxonomic scope" value="Bacteria"/>
</dbReference>
<evidence type="ECO:0000256" key="2">
    <source>
        <dbReference type="ARBA" id="ARBA00001911"/>
    </source>
</evidence>
<gene>
    <name evidence="11" type="ORF">HQ36_06705</name>
</gene>
<dbReference type="GO" id="GO:0006012">
    <property type="term" value="P:galactose metabolic process"/>
    <property type="evidence" value="ECO:0007669"/>
    <property type="project" value="UniProtKB-UniPathway"/>
</dbReference>
<evidence type="ECO:0000256" key="9">
    <source>
        <dbReference type="RuleBase" id="RU366046"/>
    </source>
</evidence>
<comment type="subunit">
    <text evidence="9">Homodimer.</text>
</comment>
<accession>A0A0A2G5B9</accession>
<evidence type="ECO:0000256" key="3">
    <source>
        <dbReference type="ARBA" id="ARBA00004947"/>
    </source>
</evidence>
<evidence type="ECO:0000256" key="6">
    <source>
        <dbReference type="ARBA" id="ARBA00018569"/>
    </source>
</evidence>
<comment type="caution">
    <text evidence="11">The sequence shown here is derived from an EMBL/GenBank/DDBJ whole genome shotgun (WGS) entry which is preliminary data.</text>
</comment>